<dbReference type="GeneTree" id="ENSGT00390000010118"/>
<protein>
    <submittedName>
        <fullName evidence="2">Si:dkey-266f7.9</fullName>
    </submittedName>
</protein>
<keyword evidence="3" id="KW-1185">Reference proteome</keyword>
<evidence type="ECO:0000313" key="2">
    <source>
        <dbReference type="Ensembl" id="ENSECRP00000024396.1"/>
    </source>
</evidence>
<accession>A0A8C4T081</accession>
<dbReference type="PANTHER" id="PTHR13593:SF113">
    <property type="entry name" value="SI:DKEY-266F7.9"/>
    <property type="match status" value="1"/>
</dbReference>
<dbReference type="SMART" id="SM00148">
    <property type="entry name" value="PLCXc"/>
    <property type="match status" value="1"/>
</dbReference>
<reference evidence="2" key="2">
    <citation type="submission" date="2025-08" db="UniProtKB">
        <authorList>
            <consortium name="Ensembl"/>
        </authorList>
    </citation>
    <scope>IDENTIFICATION</scope>
</reference>
<dbReference type="InterPro" id="IPR051057">
    <property type="entry name" value="PI-PLC_domain"/>
</dbReference>
<dbReference type="PROSITE" id="PS50007">
    <property type="entry name" value="PIPLC_X_DOMAIN"/>
    <property type="match status" value="1"/>
</dbReference>
<sequence>MTATCQVATKENGFDNTAAPQFLIPDWMAEISDNVFLSDLSIPGTHNTMSFYGGNLVQCQTWPIDQQLKGGIRFLDIRVRNANNNLTIHHGPIYQRADFSKVIRETMKFLNEHPRETILMRVKEEFSETNNIHVPVVNFLKQYGNWSAMWINRTIPLLGQARGKLVILQDYAGDAIFIQYNTLNIADKWKVPTMMHINSKWQNVHEHLNMAAVGIRNTIFLTYSSGAGVAAYPNAVAMQINPRLLEYLQLRHGQNVRFGMIAMDFPSSMLIKTIIEFN</sequence>
<dbReference type="Pfam" id="PF00388">
    <property type="entry name" value="PI-PLC-X"/>
    <property type="match status" value="1"/>
</dbReference>
<organism evidence="2 3">
    <name type="scientific">Erpetoichthys calabaricus</name>
    <name type="common">Rope fish</name>
    <name type="synonym">Calamoichthys calabaricus</name>
    <dbReference type="NCBI Taxonomy" id="27687"/>
    <lineage>
        <taxon>Eukaryota</taxon>
        <taxon>Metazoa</taxon>
        <taxon>Chordata</taxon>
        <taxon>Craniata</taxon>
        <taxon>Vertebrata</taxon>
        <taxon>Euteleostomi</taxon>
        <taxon>Actinopterygii</taxon>
        <taxon>Polypteriformes</taxon>
        <taxon>Polypteridae</taxon>
        <taxon>Erpetoichthys</taxon>
    </lineage>
</organism>
<evidence type="ECO:0000259" key="1">
    <source>
        <dbReference type="SMART" id="SM00148"/>
    </source>
</evidence>
<feature type="domain" description="Phosphatidylinositol-specific phospholipase C X" evidence="1">
    <location>
        <begin position="37"/>
        <end position="170"/>
    </location>
</feature>
<dbReference type="Proteomes" id="UP000694620">
    <property type="component" value="Chromosome 2"/>
</dbReference>
<dbReference type="PANTHER" id="PTHR13593">
    <property type="match status" value="1"/>
</dbReference>
<dbReference type="GO" id="GO:0008081">
    <property type="term" value="F:phosphoric diester hydrolase activity"/>
    <property type="evidence" value="ECO:0007669"/>
    <property type="project" value="InterPro"/>
</dbReference>
<dbReference type="GO" id="GO:0006629">
    <property type="term" value="P:lipid metabolic process"/>
    <property type="evidence" value="ECO:0007669"/>
    <property type="project" value="InterPro"/>
</dbReference>
<dbReference type="Gene3D" id="3.20.20.190">
    <property type="entry name" value="Phosphatidylinositol (PI) phosphodiesterase"/>
    <property type="match status" value="1"/>
</dbReference>
<dbReference type="CDD" id="cd08586">
    <property type="entry name" value="PI-PLCc_BcPLC_like"/>
    <property type="match status" value="1"/>
</dbReference>
<evidence type="ECO:0000313" key="3">
    <source>
        <dbReference type="Proteomes" id="UP000694620"/>
    </source>
</evidence>
<reference evidence="2" key="1">
    <citation type="submission" date="2021-06" db="EMBL/GenBank/DDBJ databases">
        <authorList>
            <consortium name="Wellcome Sanger Institute Data Sharing"/>
        </authorList>
    </citation>
    <scope>NUCLEOTIDE SEQUENCE [LARGE SCALE GENOMIC DNA]</scope>
</reference>
<dbReference type="AlphaFoldDB" id="A0A8C4T081"/>
<dbReference type="InterPro" id="IPR017946">
    <property type="entry name" value="PLC-like_Pdiesterase_TIM-brl"/>
</dbReference>
<name>A0A8C4T081_ERPCA</name>
<dbReference type="Ensembl" id="ENSECRT00000024931.1">
    <property type="protein sequence ID" value="ENSECRP00000024396.1"/>
    <property type="gene ID" value="ENSECRG00000016521.1"/>
</dbReference>
<dbReference type="InterPro" id="IPR000909">
    <property type="entry name" value="PLipase_C_PInositol-sp_X_dom"/>
</dbReference>
<proteinExistence type="predicted"/>
<reference evidence="2" key="3">
    <citation type="submission" date="2025-09" db="UniProtKB">
        <authorList>
            <consortium name="Ensembl"/>
        </authorList>
    </citation>
    <scope>IDENTIFICATION</scope>
</reference>
<dbReference type="SUPFAM" id="SSF51695">
    <property type="entry name" value="PLC-like phosphodiesterases"/>
    <property type="match status" value="1"/>
</dbReference>